<comment type="caution">
    <text evidence="4">The sequence shown here is derived from an EMBL/GenBank/DDBJ whole genome shotgun (WGS) entry which is preliminary data.</text>
</comment>
<evidence type="ECO:0000313" key="5">
    <source>
        <dbReference type="Proteomes" id="UP000249842"/>
    </source>
</evidence>
<dbReference type="PROSITE" id="PS50110">
    <property type="entry name" value="RESPONSE_REGULATORY"/>
    <property type="match status" value="1"/>
</dbReference>
<dbReference type="OrthoDB" id="9786548at2"/>
<reference evidence="5" key="1">
    <citation type="submission" date="2018-05" db="EMBL/GenBank/DDBJ databases">
        <authorList>
            <person name="Li X."/>
        </authorList>
    </citation>
    <scope>NUCLEOTIDE SEQUENCE [LARGE SCALE GENOMIC DNA]</scope>
    <source>
        <strain evidence="5">HKS-05</strain>
    </source>
</reference>
<evidence type="ECO:0000256" key="1">
    <source>
        <dbReference type="ARBA" id="ARBA00022553"/>
    </source>
</evidence>
<organism evidence="4 5">
    <name type="scientific">Phenylobacterium hankyongense</name>
    <dbReference type="NCBI Taxonomy" id="1813876"/>
    <lineage>
        <taxon>Bacteria</taxon>
        <taxon>Pseudomonadati</taxon>
        <taxon>Pseudomonadota</taxon>
        <taxon>Alphaproteobacteria</taxon>
        <taxon>Caulobacterales</taxon>
        <taxon>Caulobacteraceae</taxon>
        <taxon>Phenylobacterium</taxon>
    </lineage>
</organism>
<evidence type="ECO:0000259" key="3">
    <source>
        <dbReference type="PROSITE" id="PS50110"/>
    </source>
</evidence>
<evidence type="ECO:0000313" key="4">
    <source>
        <dbReference type="EMBL" id="RAK60536.1"/>
    </source>
</evidence>
<keyword evidence="5" id="KW-1185">Reference proteome</keyword>
<dbReference type="InterPro" id="IPR011006">
    <property type="entry name" value="CheY-like_superfamily"/>
</dbReference>
<dbReference type="SUPFAM" id="SSF52172">
    <property type="entry name" value="CheY-like"/>
    <property type="match status" value="1"/>
</dbReference>
<keyword evidence="1 2" id="KW-0597">Phosphoprotein</keyword>
<accession>A0A328B3P1</accession>
<dbReference type="GO" id="GO:0000160">
    <property type="term" value="P:phosphorelay signal transduction system"/>
    <property type="evidence" value="ECO:0007669"/>
    <property type="project" value="InterPro"/>
</dbReference>
<sequence length="307" mass="34049">MAPRILPSANMRPHDLASLKVLVVDDNANVQRLIADVLHAGGVGQVETAEDGVRARAMLARWDPDIVFSDWTMPLMGGLELTRSIRRAAVHPDRRIPNPQVPVIIVTGRRSAADVEMARTAGVNEFVIKPFTPAALLSRIQLVLMKPRSFIISEAYIGPDRRRRVELSYSGPLRRMSDPEEVVDAIERTATRETISVELDALRSLITARGGVDRDTLKMTYRVMQHTSFRARQVRDAMVDRASTLLMEYVDAMGGPEHCEPQVLDLHFKAISTLLDTPEGDVELAAKLVGHLAAVVKQKASRRRKAA</sequence>
<gene>
    <name evidence="4" type="ORF">DJ021_12345</name>
</gene>
<protein>
    <recommendedName>
        <fullName evidence="3">Response regulatory domain-containing protein</fullName>
    </recommendedName>
</protein>
<evidence type="ECO:0000256" key="2">
    <source>
        <dbReference type="PROSITE-ProRule" id="PRU00169"/>
    </source>
</evidence>
<feature type="modified residue" description="4-aspartylphosphate" evidence="2">
    <location>
        <position position="70"/>
    </location>
</feature>
<dbReference type="AlphaFoldDB" id="A0A328B3P1"/>
<dbReference type="Proteomes" id="UP000249842">
    <property type="component" value="Unassembled WGS sequence"/>
</dbReference>
<dbReference type="RefSeq" id="WP_111457829.1">
    <property type="nucleotide sequence ID" value="NZ_QFYP01000001.1"/>
</dbReference>
<dbReference type="InterPro" id="IPR050595">
    <property type="entry name" value="Bact_response_regulator"/>
</dbReference>
<dbReference type="EMBL" id="QFYP01000001">
    <property type="protein sequence ID" value="RAK60536.1"/>
    <property type="molecule type" value="Genomic_DNA"/>
</dbReference>
<proteinExistence type="predicted"/>
<dbReference type="Gene3D" id="3.40.50.2300">
    <property type="match status" value="1"/>
</dbReference>
<dbReference type="PANTHER" id="PTHR44591">
    <property type="entry name" value="STRESS RESPONSE REGULATOR PROTEIN 1"/>
    <property type="match status" value="1"/>
</dbReference>
<dbReference type="SMART" id="SM00448">
    <property type="entry name" value="REC"/>
    <property type="match status" value="1"/>
</dbReference>
<dbReference type="Pfam" id="PF00072">
    <property type="entry name" value="Response_reg"/>
    <property type="match status" value="1"/>
</dbReference>
<feature type="domain" description="Response regulatory" evidence="3">
    <location>
        <begin position="20"/>
        <end position="144"/>
    </location>
</feature>
<name>A0A328B3P1_9CAUL</name>
<dbReference type="InterPro" id="IPR001789">
    <property type="entry name" value="Sig_transdc_resp-reg_receiver"/>
</dbReference>
<dbReference type="PANTHER" id="PTHR44591:SF3">
    <property type="entry name" value="RESPONSE REGULATORY DOMAIN-CONTAINING PROTEIN"/>
    <property type="match status" value="1"/>
</dbReference>